<dbReference type="GO" id="GO:0009897">
    <property type="term" value="C:external side of plasma membrane"/>
    <property type="evidence" value="ECO:0007669"/>
    <property type="project" value="Ensembl"/>
</dbReference>
<dbReference type="GO" id="GO:0002860">
    <property type="term" value="P:positive regulation of natural killer cell mediated cytotoxicity directed against tumor cell target"/>
    <property type="evidence" value="ECO:0007669"/>
    <property type="project" value="Ensembl"/>
</dbReference>
<dbReference type="InterPro" id="IPR013783">
    <property type="entry name" value="Ig-like_fold"/>
</dbReference>
<feature type="compositionally biased region" description="Polar residues" evidence="1">
    <location>
        <begin position="296"/>
        <end position="310"/>
    </location>
</feature>
<proteinExistence type="predicted"/>
<evidence type="ECO:0000256" key="2">
    <source>
        <dbReference type="SAM" id="Phobius"/>
    </source>
</evidence>
<gene>
    <name evidence="6" type="primary">Cd226</name>
</gene>
<feature type="chain" id="PRO_5027902211" evidence="3">
    <location>
        <begin position="19"/>
        <end position="333"/>
    </location>
</feature>
<evidence type="ECO:0000259" key="4">
    <source>
        <dbReference type="PROSITE" id="PS50835"/>
    </source>
</evidence>
<dbReference type="InterPro" id="IPR013106">
    <property type="entry name" value="Ig_V-set"/>
</dbReference>
<dbReference type="GO" id="GO:0060369">
    <property type="term" value="P:positive regulation of Fc receptor mediated stimulatory signaling pathway"/>
    <property type="evidence" value="ECO:0007669"/>
    <property type="project" value="Ensembl"/>
</dbReference>
<dbReference type="GO" id="GO:0038023">
    <property type="term" value="F:signaling receptor activity"/>
    <property type="evidence" value="ECO:0007669"/>
    <property type="project" value="Ensembl"/>
</dbReference>
<dbReference type="GeneID" id="110284980"/>
<dbReference type="GO" id="GO:0042802">
    <property type="term" value="F:identical protein binding"/>
    <property type="evidence" value="ECO:0007669"/>
    <property type="project" value="Ensembl"/>
</dbReference>
<dbReference type="Pfam" id="PF07686">
    <property type="entry name" value="V-set"/>
    <property type="match status" value="2"/>
</dbReference>
<dbReference type="InterPro" id="IPR007110">
    <property type="entry name" value="Ig-like_dom"/>
</dbReference>
<dbReference type="Proteomes" id="UP000515126">
    <property type="component" value="Chromosome 18"/>
</dbReference>
<feature type="region of interest" description="Disordered" evidence="1">
    <location>
        <begin position="286"/>
        <end position="317"/>
    </location>
</feature>
<evidence type="ECO:0000256" key="1">
    <source>
        <dbReference type="SAM" id="MobiDB-lite"/>
    </source>
</evidence>
<feature type="domain" description="Ig-like" evidence="4">
    <location>
        <begin position="30"/>
        <end position="109"/>
    </location>
</feature>
<feature type="compositionally biased region" description="Basic and acidic residues" evidence="1">
    <location>
        <begin position="286"/>
        <end position="295"/>
    </location>
</feature>
<dbReference type="AlphaFoldDB" id="A0A6P5NWZ5"/>
<keyword evidence="2" id="KW-0472">Membrane</keyword>
<dbReference type="FunFam" id="2.60.40.10:FF:003082">
    <property type="entry name" value="CD226 antigen (Predicted), isoform CRA_a"/>
    <property type="match status" value="1"/>
</dbReference>
<dbReference type="GO" id="GO:0042267">
    <property type="term" value="P:natural killer cell mediated cytotoxicity"/>
    <property type="evidence" value="ECO:0007669"/>
    <property type="project" value="Ensembl"/>
</dbReference>
<dbReference type="GO" id="GO:0033005">
    <property type="term" value="P:positive regulation of mast cell activation"/>
    <property type="evidence" value="ECO:0007669"/>
    <property type="project" value="Ensembl"/>
</dbReference>
<evidence type="ECO:0000256" key="3">
    <source>
        <dbReference type="SAM" id="SignalP"/>
    </source>
</evidence>
<feature type="transmembrane region" description="Helical" evidence="2">
    <location>
        <begin position="251"/>
        <end position="275"/>
    </location>
</feature>
<dbReference type="PANTHER" id="PTHR47011:SF1">
    <property type="entry name" value="CD226 ANTIGEN"/>
    <property type="match status" value="1"/>
</dbReference>
<dbReference type="PANTHER" id="PTHR47011">
    <property type="entry name" value="CD226 ANTIGEN"/>
    <property type="match status" value="1"/>
</dbReference>
<evidence type="ECO:0000313" key="6">
    <source>
        <dbReference type="RefSeq" id="XP_021006652.1"/>
    </source>
</evidence>
<keyword evidence="2" id="KW-1133">Transmembrane helix</keyword>
<accession>A0A6P5NWZ5</accession>
<keyword evidence="2" id="KW-0812">Transmembrane</keyword>
<dbReference type="KEGG" id="mcal:110284980"/>
<dbReference type="GO" id="GO:0002729">
    <property type="term" value="P:positive regulation of natural killer cell cytokine production"/>
    <property type="evidence" value="ECO:0007669"/>
    <property type="project" value="Ensembl"/>
</dbReference>
<dbReference type="CDD" id="cd05889">
    <property type="entry name" value="IgV_1_DNAM-1_like"/>
    <property type="match status" value="1"/>
</dbReference>
<dbReference type="SUPFAM" id="SSF48726">
    <property type="entry name" value="Immunoglobulin"/>
    <property type="match status" value="2"/>
</dbReference>
<dbReference type="GO" id="GO:0005178">
    <property type="term" value="F:integrin binding"/>
    <property type="evidence" value="ECO:0007669"/>
    <property type="project" value="Ensembl"/>
</dbReference>
<name>A0A6P5NWZ5_MUSCR</name>
<evidence type="ECO:0000313" key="5">
    <source>
        <dbReference type="Proteomes" id="UP000515126"/>
    </source>
</evidence>
<dbReference type="GO" id="GO:0019901">
    <property type="term" value="F:protein kinase binding"/>
    <property type="evidence" value="ECO:0007669"/>
    <property type="project" value="Ensembl"/>
</dbReference>
<dbReference type="GO" id="GO:0032729">
    <property type="term" value="P:positive regulation of type II interferon production"/>
    <property type="evidence" value="ECO:0007669"/>
    <property type="project" value="Ensembl"/>
</dbReference>
<feature type="domain" description="Ig-like" evidence="4">
    <location>
        <begin position="136"/>
        <end position="239"/>
    </location>
</feature>
<keyword evidence="5" id="KW-1185">Reference proteome</keyword>
<protein>
    <submittedName>
        <fullName evidence="6">CD226 antigen</fullName>
    </submittedName>
</protein>
<dbReference type="SMART" id="SM00409">
    <property type="entry name" value="IG"/>
    <property type="match status" value="2"/>
</dbReference>
<dbReference type="InterPro" id="IPR036179">
    <property type="entry name" value="Ig-like_dom_sf"/>
</dbReference>
<reference evidence="6" key="1">
    <citation type="submission" date="2025-08" db="UniProtKB">
        <authorList>
            <consortium name="RefSeq"/>
        </authorList>
    </citation>
    <scope>IDENTIFICATION</scope>
</reference>
<feature type="signal peptide" evidence="3">
    <location>
        <begin position="1"/>
        <end position="18"/>
    </location>
</feature>
<dbReference type="CTD" id="10666"/>
<dbReference type="InterPro" id="IPR003599">
    <property type="entry name" value="Ig_sub"/>
</dbReference>
<organism evidence="5 6">
    <name type="scientific">Mus caroli</name>
    <name type="common">Ryukyu mouse</name>
    <name type="synonym">Ricefield mouse</name>
    <dbReference type="NCBI Taxonomy" id="10089"/>
    <lineage>
        <taxon>Eukaryota</taxon>
        <taxon>Metazoa</taxon>
        <taxon>Chordata</taxon>
        <taxon>Craniata</taxon>
        <taxon>Vertebrata</taxon>
        <taxon>Euteleostomi</taxon>
        <taxon>Mammalia</taxon>
        <taxon>Eutheria</taxon>
        <taxon>Euarchontoglires</taxon>
        <taxon>Glires</taxon>
        <taxon>Rodentia</taxon>
        <taxon>Myomorpha</taxon>
        <taxon>Muroidea</taxon>
        <taxon>Muridae</taxon>
        <taxon>Murinae</taxon>
        <taxon>Mus</taxon>
        <taxon>Mus</taxon>
    </lineage>
</organism>
<dbReference type="RefSeq" id="XP_021006652.1">
    <property type="nucleotide sequence ID" value="XM_021150993.2"/>
</dbReference>
<keyword evidence="3" id="KW-0732">Signal</keyword>
<dbReference type="Gene3D" id="2.60.40.10">
    <property type="entry name" value="Immunoglobulins"/>
    <property type="match status" value="2"/>
</dbReference>
<dbReference type="PROSITE" id="PS50835">
    <property type="entry name" value="IG_LIKE"/>
    <property type="match status" value="2"/>
</dbReference>
<dbReference type="GO" id="GO:0002891">
    <property type="term" value="P:positive regulation of immunoglobulin mediated immune response"/>
    <property type="evidence" value="ECO:0007669"/>
    <property type="project" value="Ensembl"/>
</dbReference>
<sequence length="333" mass="37925">MAYLTWLLAILHMHKALCEETLWDTTVRLSETMTLECVYPLTHNLTQVEWTKNIGTKTVSIAVYNPNHNMHIEPNYLHRVHFLNSTAGFRNMSLSFYNASEADIGTYSCLFHAFPNGPWEKKIKVVWSDSFEIAAPSDSYLSAEPGQDVTLSCQLQRTGSVQQVIWEKVQPHQVDILASCNLSQETRYTSKYLRQTRSNCSQGSMKSILIIPNAMAADSGLYRCRSEAISGKNKSFVIRLIITDGGANKHFILPIVGGLVSLLLVIIIIIIFILYNRKRRRQVRIPLKEPRDKQSKVATNCRSPTSPIQSTDDEKEDIYVNYPTFSRRPKPRL</sequence>
<dbReference type="GO" id="GO:0050862">
    <property type="term" value="P:positive regulation of T cell receptor signaling pathway"/>
    <property type="evidence" value="ECO:0007669"/>
    <property type="project" value="Ensembl"/>
</dbReference>
<dbReference type="InterPro" id="IPR042842">
    <property type="entry name" value="CD226"/>
</dbReference>